<dbReference type="EMBL" id="JYDH01000268">
    <property type="protein sequence ID" value="KRY27264.1"/>
    <property type="molecule type" value="Genomic_DNA"/>
</dbReference>
<dbReference type="Proteomes" id="UP000054776">
    <property type="component" value="Unassembled WGS sequence"/>
</dbReference>
<protein>
    <recommendedName>
        <fullName evidence="4">Secreted protein</fullName>
    </recommendedName>
</protein>
<keyword evidence="3" id="KW-1185">Reference proteome</keyword>
<evidence type="ECO:0000313" key="3">
    <source>
        <dbReference type="Proteomes" id="UP000054776"/>
    </source>
</evidence>
<feature type="chain" id="PRO_5006874625" description="Secreted protein" evidence="1">
    <location>
        <begin position="18"/>
        <end position="96"/>
    </location>
</feature>
<evidence type="ECO:0000313" key="2">
    <source>
        <dbReference type="EMBL" id="KRY27264.1"/>
    </source>
</evidence>
<accession>A0A0V1AR42</accession>
<organism evidence="2 3">
    <name type="scientific">Trichinella spiralis</name>
    <name type="common">Trichina worm</name>
    <dbReference type="NCBI Taxonomy" id="6334"/>
    <lineage>
        <taxon>Eukaryota</taxon>
        <taxon>Metazoa</taxon>
        <taxon>Ecdysozoa</taxon>
        <taxon>Nematoda</taxon>
        <taxon>Enoplea</taxon>
        <taxon>Dorylaimia</taxon>
        <taxon>Trichinellida</taxon>
        <taxon>Trichinellidae</taxon>
        <taxon>Trichinella</taxon>
    </lineage>
</organism>
<reference evidence="2 3" key="1">
    <citation type="submission" date="2015-01" db="EMBL/GenBank/DDBJ databases">
        <title>Evolution of Trichinella species and genotypes.</title>
        <authorList>
            <person name="Korhonen P.K."/>
            <person name="Edoardo P."/>
            <person name="Giuseppe L.R."/>
            <person name="Gasser R.B."/>
        </authorList>
    </citation>
    <scope>NUCLEOTIDE SEQUENCE [LARGE SCALE GENOMIC DNA]</scope>
    <source>
        <strain evidence="2">ISS3</strain>
    </source>
</reference>
<dbReference type="AlphaFoldDB" id="A0A0V1AR42"/>
<comment type="caution">
    <text evidence="2">The sequence shown here is derived from an EMBL/GenBank/DDBJ whole genome shotgun (WGS) entry which is preliminary data.</text>
</comment>
<dbReference type="InParanoid" id="A0A0V1AR42"/>
<proteinExistence type="predicted"/>
<sequence length="96" mass="10782">MMSNFKTLLLLLHSAEAQISESITEGTSAYRCRVICVHFACVHKSADQQPPPFAYERISGRCFSANADSLADLGYYVNPDSSRKTCKELQRVYKES</sequence>
<evidence type="ECO:0008006" key="4">
    <source>
        <dbReference type="Google" id="ProtNLM"/>
    </source>
</evidence>
<gene>
    <name evidence="2" type="ORF">T01_6351</name>
</gene>
<dbReference type="OrthoDB" id="10611000at2759"/>
<name>A0A0V1AR42_TRISP</name>
<keyword evidence="1" id="KW-0732">Signal</keyword>
<evidence type="ECO:0000256" key="1">
    <source>
        <dbReference type="SAM" id="SignalP"/>
    </source>
</evidence>
<feature type="signal peptide" evidence="1">
    <location>
        <begin position="1"/>
        <end position="17"/>
    </location>
</feature>